<evidence type="ECO:0000313" key="2">
    <source>
        <dbReference type="Proteomes" id="UP001144347"/>
    </source>
</evidence>
<accession>A0ABT4LAJ2</accession>
<protein>
    <submittedName>
        <fullName evidence="1">Uncharacterized protein</fullName>
    </submittedName>
</protein>
<evidence type="ECO:0000313" key="1">
    <source>
        <dbReference type="EMBL" id="MCZ4244933.1"/>
    </source>
</evidence>
<name>A0ABT4LAJ2_9SPHI</name>
<gene>
    <name evidence="1" type="ORF">O0955_13050</name>
</gene>
<sequence length="127" mass="13808">MSERNLSGSIALTKLTHVMMEKKGKTGMIKGIFIPIELNALETKDDAVYLPIRVTAKDETDSYRQNGFISKSVKRAKKWSEMTEAEKEAEKALTPILGNLKDFSMVGGNDAAGAASGPVGEDDDLPF</sequence>
<organism evidence="1 2">
    <name type="scientific">Pedobacter punctiformis</name>
    <dbReference type="NCBI Taxonomy" id="3004097"/>
    <lineage>
        <taxon>Bacteria</taxon>
        <taxon>Pseudomonadati</taxon>
        <taxon>Bacteroidota</taxon>
        <taxon>Sphingobacteriia</taxon>
        <taxon>Sphingobacteriales</taxon>
        <taxon>Sphingobacteriaceae</taxon>
        <taxon>Pedobacter</taxon>
    </lineage>
</organism>
<dbReference type="EMBL" id="JAPWGM010000004">
    <property type="protein sequence ID" value="MCZ4244933.1"/>
    <property type="molecule type" value="Genomic_DNA"/>
</dbReference>
<comment type="caution">
    <text evidence="1">The sequence shown here is derived from an EMBL/GenBank/DDBJ whole genome shotgun (WGS) entry which is preliminary data.</text>
</comment>
<proteinExistence type="predicted"/>
<reference evidence="1" key="1">
    <citation type="submission" date="2022-12" db="EMBL/GenBank/DDBJ databases">
        <title>Genome sequence of HCMS5-2.</title>
        <authorList>
            <person name="Woo H."/>
        </authorList>
    </citation>
    <scope>NUCLEOTIDE SEQUENCE</scope>
    <source>
        <strain evidence="1">HCMS5-2</strain>
    </source>
</reference>
<keyword evidence="2" id="KW-1185">Reference proteome</keyword>
<dbReference type="RefSeq" id="WP_269427986.1">
    <property type="nucleotide sequence ID" value="NZ_JAPWGM010000004.1"/>
</dbReference>
<dbReference type="Proteomes" id="UP001144347">
    <property type="component" value="Unassembled WGS sequence"/>
</dbReference>